<dbReference type="Proteomes" id="UP001237642">
    <property type="component" value="Unassembled WGS sequence"/>
</dbReference>
<proteinExistence type="predicted"/>
<dbReference type="InterPro" id="IPR013187">
    <property type="entry name" value="F-box-assoc_dom_typ3"/>
</dbReference>
<accession>A0AAD8HUE5</accession>
<dbReference type="NCBIfam" id="TIGR01640">
    <property type="entry name" value="F_box_assoc_1"/>
    <property type="match status" value="1"/>
</dbReference>
<dbReference type="InterPro" id="IPR011043">
    <property type="entry name" value="Gal_Oxase/kelch_b-propeller"/>
</dbReference>
<evidence type="ECO:0000259" key="1">
    <source>
        <dbReference type="Pfam" id="PF08268"/>
    </source>
</evidence>
<feature type="domain" description="F-box associated beta-propeller type 3" evidence="1">
    <location>
        <begin position="3"/>
        <end position="193"/>
    </location>
</feature>
<reference evidence="2" key="2">
    <citation type="submission" date="2023-05" db="EMBL/GenBank/DDBJ databases">
        <authorList>
            <person name="Schelkunov M.I."/>
        </authorList>
    </citation>
    <scope>NUCLEOTIDE SEQUENCE</scope>
    <source>
        <strain evidence="2">Hsosn_3</strain>
        <tissue evidence="2">Leaf</tissue>
    </source>
</reference>
<evidence type="ECO:0000313" key="3">
    <source>
        <dbReference type="Proteomes" id="UP001237642"/>
    </source>
</evidence>
<dbReference type="InterPro" id="IPR050796">
    <property type="entry name" value="SCF_F-box_component"/>
</dbReference>
<dbReference type="SUPFAM" id="SSF50965">
    <property type="entry name" value="Galactose oxidase, central domain"/>
    <property type="match status" value="1"/>
</dbReference>
<dbReference type="AlphaFoldDB" id="A0AAD8HUE5"/>
<comment type="caution">
    <text evidence="2">The sequence shown here is derived from an EMBL/GenBank/DDBJ whole genome shotgun (WGS) entry which is preliminary data.</text>
</comment>
<gene>
    <name evidence="2" type="ORF">POM88_029152</name>
</gene>
<dbReference type="PANTHER" id="PTHR31672">
    <property type="entry name" value="BNACNNG10540D PROTEIN"/>
    <property type="match status" value="1"/>
</dbReference>
<dbReference type="InterPro" id="IPR017451">
    <property type="entry name" value="F-box-assoc_interact_dom"/>
</dbReference>
<keyword evidence="3" id="KW-1185">Reference proteome</keyword>
<dbReference type="EMBL" id="JAUIZM010000007">
    <property type="protein sequence ID" value="KAK1372959.1"/>
    <property type="molecule type" value="Genomic_DNA"/>
</dbReference>
<dbReference type="PANTHER" id="PTHR31672:SF13">
    <property type="entry name" value="F-BOX PROTEIN CPR30-LIKE"/>
    <property type="match status" value="1"/>
</dbReference>
<organism evidence="2 3">
    <name type="scientific">Heracleum sosnowskyi</name>
    <dbReference type="NCBI Taxonomy" id="360622"/>
    <lineage>
        <taxon>Eukaryota</taxon>
        <taxon>Viridiplantae</taxon>
        <taxon>Streptophyta</taxon>
        <taxon>Embryophyta</taxon>
        <taxon>Tracheophyta</taxon>
        <taxon>Spermatophyta</taxon>
        <taxon>Magnoliopsida</taxon>
        <taxon>eudicotyledons</taxon>
        <taxon>Gunneridae</taxon>
        <taxon>Pentapetalae</taxon>
        <taxon>asterids</taxon>
        <taxon>campanulids</taxon>
        <taxon>Apiales</taxon>
        <taxon>Apiaceae</taxon>
        <taxon>Apioideae</taxon>
        <taxon>apioid superclade</taxon>
        <taxon>Tordylieae</taxon>
        <taxon>Tordyliinae</taxon>
        <taxon>Heracleum</taxon>
    </lineage>
</organism>
<evidence type="ECO:0000313" key="2">
    <source>
        <dbReference type="EMBL" id="KAK1372959.1"/>
    </source>
</evidence>
<dbReference type="Pfam" id="PF08268">
    <property type="entry name" value="FBA_3"/>
    <property type="match status" value="1"/>
</dbReference>
<name>A0AAD8HUE5_9APIA</name>
<reference evidence="2" key="1">
    <citation type="submission" date="2023-02" db="EMBL/GenBank/DDBJ databases">
        <title>Genome of toxic invasive species Heracleum sosnowskyi carries increased number of genes despite the absence of recent whole-genome duplications.</title>
        <authorList>
            <person name="Schelkunov M."/>
            <person name="Shtratnikova V."/>
            <person name="Makarenko M."/>
            <person name="Klepikova A."/>
            <person name="Omelchenko D."/>
            <person name="Novikova G."/>
            <person name="Obukhova E."/>
            <person name="Bogdanov V."/>
            <person name="Penin A."/>
            <person name="Logacheva M."/>
        </authorList>
    </citation>
    <scope>NUCLEOTIDE SEQUENCE</scope>
    <source>
        <strain evidence="2">Hsosn_3</strain>
        <tissue evidence="2">Leaf</tissue>
    </source>
</reference>
<protein>
    <recommendedName>
        <fullName evidence="1">F-box associated beta-propeller type 3 domain-containing protein</fullName>
    </recommendedName>
</protein>
<sequence>MNHFIHSCNGLVYLSNRRGDVIYLWNPLTKQFKTLPTPKKQVNFPQLDLGFGFDSISNDYKLFRIVWSDILFDNYAITYVLKVELYSTKANFWKEIQFLEIVHSFLTCYDTKCVSNNGLLYMDGNDELLLFNSHTEVFRVYPFPNYVHLKRKSDILDYEGFVAIILESVCDRSVFSLWTLDNDCGKVSWIKKFNIEADHGFSLIALYLGVGQYVARNCNARYVCFDSTKKDNNKLPFTPPVSGI</sequence>